<dbReference type="PANTHER" id="PTHR33516:SF2">
    <property type="entry name" value="LEXA REPRESSOR-RELATED"/>
    <property type="match status" value="1"/>
</dbReference>
<dbReference type="GeneID" id="82933426"/>
<dbReference type="InterPro" id="IPR036388">
    <property type="entry name" value="WH-like_DNA-bd_sf"/>
</dbReference>
<dbReference type="Gene3D" id="1.10.10.10">
    <property type="entry name" value="Winged helix-like DNA-binding domain superfamily/Winged helix DNA-binding domain"/>
    <property type="match status" value="1"/>
</dbReference>
<dbReference type="AlphaFoldDB" id="A0A0R1UG79"/>
<gene>
    <name evidence="12" type="primary">lexA</name>
    <name evidence="16" type="ORF">FC43_GL002033</name>
</gene>
<feature type="DNA-binding region" description="H-T-H motif" evidence="12">
    <location>
        <begin position="29"/>
        <end position="49"/>
    </location>
</feature>
<evidence type="ECO:0000256" key="9">
    <source>
        <dbReference type="ARBA" id="ARBA00023163"/>
    </source>
</evidence>
<dbReference type="FunFam" id="2.10.109.10:FF:000001">
    <property type="entry name" value="LexA repressor"/>
    <property type="match status" value="1"/>
</dbReference>
<comment type="caution">
    <text evidence="16">The sequence shown here is derived from an EMBL/GenBank/DDBJ whole genome shotgun (WGS) entry which is preliminary data.</text>
</comment>
<protein>
    <recommendedName>
        <fullName evidence="12">LexA repressor</fullName>
        <ecNumber evidence="12">3.4.21.88</ecNumber>
    </recommendedName>
</protein>
<evidence type="ECO:0000256" key="6">
    <source>
        <dbReference type="ARBA" id="ARBA00022813"/>
    </source>
</evidence>
<dbReference type="PANTHER" id="PTHR33516">
    <property type="entry name" value="LEXA REPRESSOR"/>
    <property type="match status" value="1"/>
</dbReference>
<dbReference type="GO" id="GO:0009432">
    <property type="term" value="P:SOS response"/>
    <property type="evidence" value="ECO:0007669"/>
    <property type="project" value="UniProtKB-UniRule"/>
</dbReference>
<evidence type="ECO:0000256" key="4">
    <source>
        <dbReference type="ARBA" id="ARBA00022763"/>
    </source>
</evidence>
<evidence type="ECO:0000256" key="3">
    <source>
        <dbReference type="ARBA" id="ARBA00022705"/>
    </source>
</evidence>
<keyword evidence="11 12" id="KW-0742">SOS response</keyword>
<dbReference type="PATRIC" id="fig|1423760.3.peg.2133"/>
<organism evidence="16 17">
    <name type="scientific">Limosilactobacillus ingluviei DSM 15946</name>
    <dbReference type="NCBI Taxonomy" id="1423760"/>
    <lineage>
        <taxon>Bacteria</taxon>
        <taxon>Bacillati</taxon>
        <taxon>Bacillota</taxon>
        <taxon>Bacilli</taxon>
        <taxon>Lactobacillales</taxon>
        <taxon>Lactobacillaceae</taxon>
        <taxon>Limosilactobacillus</taxon>
    </lineage>
</organism>
<evidence type="ECO:0000259" key="14">
    <source>
        <dbReference type="Pfam" id="PF00717"/>
    </source>
</evidence>
<dbReference type="HAMAP" id="MF_00015">
    <property type="entry name" value="LexA"/>
    <property type="match status" value="1"/>
</dbReference>
<keyword evidence="6 12" id="KW-0068">Autocatalytic cleavage</keyword>
<keyword evidence="7 12" id="KW-0805">Transcription regulation</keyword>
<dbReference type="Pfam" id="PF00717">
    <property type="entry name" value="Peptidase_S24"/>
    <property type="match status" value="1"/>
</dbReference>
<dbReference type="InterPro" id="IPR036390">
    <property type="entry name" value="WH_DNA-bd_sf"/>
</dbReference>
<dbReference type="GO" id="GO:0006260">
    <property type="term" value="P:DNA replication"/>
    <property type="evidence" value="ECO:0007669"/>
    <property type="project" value="UniProtKB-UniRule"/>
</dbReference>
<keyword evidence="3 12" id="KW-0235">DNA replication</keyword>
<feature type="domain" description="LexA repressor DNA-binding" evidence="15">
    <location>
        <begin position="8"/>
        <end position="66"/>
    </location>
</feature>
<dbReference type="SUPFAM" id="SSF51306">
    <property type="entry name" value="LexA/Signal peptidase"/>
    <property type="match status" value="1"/>
</dbReference>
<evidence type="ECO:0000259" key="15">
    <source>
        <dbReference type="Pfam" id="PF01726"/>
    </source>
</evidence>
<feature type="active site" description="For autocatalytic cleavage activity" evidence="12">
    <location>
        <position position="129"/>
    </location>
</feature>
<evidence type="ECO:0000256" key="5">
    <source>
        <dbReference type="ARBA" id="ARBA00022801"/>
    </source>
</evidence>
<comment type="subunit">
    <text evidence="12">Homodimer.</text>
</comment>
<evidence type="ECO:0000256" key="7">
    <source>
        <dbReference type="ARBA" id="ARBA00023015"/>
    </source>
</evidence>
<keyword evidence="8 12" id="KW-0238">DNA-binding</keyword>
<evidence type="ECO:0000256" key="12">
    <source>
        <dbReference type="HAMAP-Rule" id="MF_00015"/>
    </source>
</evidence>
<dbReference type="Gene3D" id="2.10.109.10">
    <property type="entry name" value="Umud Fragment, subunit A"/>
    <property type="match status" value="1"/>
</dbReference>
<dbReference type="NCBIfam" id="TIGR00498">
    <property type="entry name" value="lexA"/>
    <property type="match status" value="1"/>
</dbReference>
<evidence type="ECO:0000313" key="16">
    <source>
        <dbReference type="EMBL" id="KRL92377.1"/>
    </source>
</evidence>
<evidence type="ECO:0000256" key="11">
    <source>
        <dbReference type="ARBA" id="ARBA00023236"/>
    </source>
</evidence>
<evidence type="ECO:0000256" key="1">
    <source>
        <dbReference type="ARBA" id="ARBA00007484"/>
    </source>
</evidence>
<keyword evidence="10 12" id="KW-0234">DNA repair</keyword>
<dbReference type="InterPro" id="IPR036286">
    <property type="entry name" value="LexA/Signal_pep-like_sf"/>
</dbReference>
<comment type="similarity">
    <text evidence="1 12 13">Belongs to the peptidase S24 family.</text>
</comment>
<dbReference type="CDD" id="cd06529">
    <property type="entry name" value="S24_LexA-like"/>
    <property type="match status" value="1"/>
</dbReference>
<dbReference type="InterPro" id="IPR006200">
    <property type="entry name" value="LexA"/>
</dbReference>
<name>A0A0R1UG79_9LACO</name>
<dbReference type="InterPro" id="IPR006199">
    <property type="entry name" value="LexA_DNA-bd_dom"/>
</dbReference>
<dbReference type="InterPro" id="IPR006197">
    <property type="entry name" value="Peptidase_S24_LexA"/>
</dbReference>
<dbReference type="GO" id="GO:0006508">
    <property type="term" value="P:proteolysis"/>
    <property type="evidence" value="ECO:0007669"/>
    <property type="project" value="InterPro"/>
</dbReference>
<evidence type="ECO:0000256" key="2">
    <source>
        <dbReference type="ARBA" id="ARBA00022491"/>
    </source>
</evidence>
<evidence type="ECO:0000256" key="8">
    <source>
        <dbReference type="ARBA" id="ARBA00023125"/>
    </source>
</evidence>
<dbReference type="EMBL" id="AZFK01000005">
    <property type="protein sequence ID" value="KRL92377.1"/>
    <property type="molecule type" value="Genomic_DNA"/>
</dbReference>
<keyword evidence="2 12" id="KW-0678">Repressor</keyword>
<dbReference type="GO" id="GO:0003677">
    <property type="term" value="F:DNA binding"/>
    <property type="evidence" value="ECO:0007669"/>
    <property type="project" value="UniProtKB-UniRule"/>
</dbReference>
<dbReference type="GO" id="GO:0004252">
    <property type="term" value="F:serine-type endopeptidase activity"/>
    <property type="evidence" value="ECO:0007669"/>
    <property type="project" value="UniProtKB-UniRule"/>
</dbReference>
<evidence type="ECO:0000313" key="17">
    <source>
        <dbReference type="Proteomes" id="UP000050816"/>
    </source>
</evidence>
<evidence type="ECO:0000256" key="13">
    <source>
        <dbReference type="RuleBase" id="RU003991"/>
    </source>
</evidence>
<feature type="domain" description="Peptidase S24/S26A/S26B/S26C" evidence="14">
    <location>
        <begin position="87"/>
        <end position="200"/>
    </location>
</feature>
<dbReference type="GO" id="GO:0045892">
    <property type="term" value="P:negative regulation of DNA-templated transcription"/>
    <property type="evidence" value="ECO:0007669"/>
    <property type="project" value="UniProtKB-UniRule"/>
</dbReference>
<dbReference type="SUPFAM" id="SSF46785">
    <property type="entry name" value="Winged helix' DNA-binding domain"/>
    <property type="match status" value="1"/>
</dbReference>
<dbReference type="EC" id="3.4.21.88" evidence="12"/>
<dbReference type="InterPro" id="IPR015927">
    <property type="entry name" value="Peptidase_S24_S26A/B/C"/>
</dbReference>
<keyword evidence="5 12" id="KW-0378">Hydrolase</keyword>
<dbReference type="PRINTS" id="PR00726">
    <property type="entry name" value="LEXASERPTASE"/>
</dbReference>
<keyword evidence="9 12" id="KW-0804">Transcription</keyword>
<feature type="active site" description="For autocatalytic cleavage activity" evidence="12">
    <location>
        <position position="167"/>
    </location>
</feature>
<comment type="function">
    <text evidence="12">Represses a number of genes involved in the response to DNA damage (SOS response), including recA and lexA. In the presence of single-stranded DNA, RecA interacts with LexA causing an autocatalytic cleavage which disrupts the DNA-binding part of LexA, leading to derepression of the SOS regulon and eventually DNA repair.</text>
</comment>
<accession>A0A0R1UG79</accession>
<dbReference type="RefSeq" id="WP_019205657.1">
    <property type="nucleotide sequence ID" value="NZ_AZFK01000005.1"/>
</dbReference>
<comment type="catalytic activity">
    <reaction evidence="12">
        <text>Hydrolysis of Ala-|-Gly bond in repressor LexA.</text>
        <dbReference type="EC" id="3.4.21.88"/>
    </reaction>
</comment>
<proteinExistence type="inferred from homology"/>
<keyword evidence="4 12" id="KW-0227">DNA damage</keyword>
<dbReference type="InterPro" id="IPR050077">
    <property type="entry name" value="LexA_repressor"/>
</dbReference>
<sequence length="208" mass="23302">MPRNSEPKQLEVLAFIHQQVTNQGYPPTIREICDAVGLSSTSTVHGHINRLIKRGYLQKDPAKPRALEITQEGLSAIGIKPHQHEIPLLGVVAAGQPILAIEDATDYYPVPPTIQDNDDLFMLTIKGNSMINMGILNGDKVIVRQQETANNGDVVIAMTTENEVTCKRFYKEAHYYRLEPENDQMDPIILDDVRILGRVIGLFRDSIF</sequence>
<dbReference type="GO" id="GO:0006281">
    <property type="term" value="P:DNA repair"/>
    <property type="evidence" value="ECO:0007669"/>
    <property type="project" value="UniProtKB-UniRule"/>
</dbReference>
<dbReference type="InterPro" id="IPR039418">
    <property type="entry name" value="LexA-like"/>
</dbReference>
<feature type="site" description="Cleavage; by autolysis" evidence="12">
    <location>
        <begin position="94"/>
        <end position="95"/>
    </location>
</feature>
<evidence type="ECO:0000256" key="10">
    <source>
        <dbReference type="ARBA" id="ARBA00023204"/>
    </source>
</evidence>
<reference evidence="16 17" key="1">
    <citation type="journal article" date="2015" name="Genome Announc.">
        <title>Expanding the biotechnology potential of lactobacilli through comparative genomics of 213 strains and associated genera.</title>
        <authorList>
            <person name="Sun Z."/>
            <person name="Harris H.M."/>
            <person name="McCann A."/>
            <person name="Guo C."/>
            <person name="Argimon S."/>
            <person name="Zhang W."/>
            <person name="Yang X."/>
            <person name="Jeffery I.B."/>
            <person name="Cooney J.C."/>
            <person name="Kagawa T.F."/>
            <person name="Liu W."/>
            <person name="Song Y."/>
            <person name="Salvetti E."/>
            <person name="Wrobel A."/>
            <person name="Rasinkangas P."/>
            <person name="Parkhill J."/>
            <person name="Rea M.C."/>
            <person name="O'Sullivan O."/>
            <person name="Ritari J."/>
            <person name="Douillard F.P."/>
            <person name="Paul Ross R."/>
            <person name="Yang R."/>
            <person name="Briner A.E."/>
            <person name="Felis G.E."/>
            <person name="de Vos W.M."/>
            <person name="Barrangou R."/>
            <person name="Klaenhammer T.R."/>
            <person name="Caufield P.W."/>
            <person name="Cui Y."/>
            <person name="Zhang H."/>
            <person name="O'Toole P.W."/>
        </authorList>
    </citation>
    <scope>NUCLEOTIDE SEQUENCE [LARGE SCALE GENOMIC DNA]</scope>
    <source>
        <strain evidence="16 17">DSM 15946</strain>
    </source>
</reference>
<dbReference type="Pfam" id="PF01726">
    <property type="entry name" value="LexA_DNA_bind"/>
    <property type="match status" value="1"/>
</dbReference>
<dbReference type="Proteomes" id="UP000050816">
    <property type="component" value="Unassembled WGS sequence"/>
</dbReference>